<name>A0ABD0TKE8_LOXSC</name>
<feature type="compositionally biased region" description="Basic and acidic residues" evidence="1">
    <location>
        <begin position="57"/>
        <end position="67"/>
    </location>
</feature>
<dbReference type="PANTHER" id="PTHR31511:SF12">
    <property type="entry name" value="RHO TERMINATION FACTOR N-TERMINAL DOMAIN-CONTAINING PROTEIN"/>
    <property type="match status" value="1"/>
</dbReference>
<evidence type="ECO:0000313" key="3">
    <source>
        <dbReference type="Proteomes" id="UP001549921"/>
    </source>
</evidence>
<dbReference type="EMBL" id="JBEDNZ010000003">
    <property type="protein sequence ID" value="KAL0849824.1"/>
    <property type="molecule type" value="Genomic_DNA"/>
</dbReference>
<organism evidence="2 3">
    <name type="scientific">Loxostege sticticalis</name>
    <name type="common">Beet webworm moth</name>
    <dbReference type="NCBI Taxonomy" id="481309"/>
    <lineage>
        <taxon>Eukaryota</taxon>
        <taxon>Metazoa</taxon>
        <taxon>Ecdysozoa</taxon>
        <taxon>Arthropoda</taxon>
        <taxon>Hexapoda</taxon>
        <taxon>Insecta</taxon>
        <taxon>Pterygota</taxon>
        <taxon>Neoptera</taxon>
        <taxon>Endopterygota</taxon>
        <taxon>Lepidoptera</taxon>
        <taxon>Glossata</taxon>
        <taxon>Ditrysia</taxon>
        <taxon>Pyraloidea</taxon>
        <taxon>Crambidae</taxon>
        <taxon>Pyraustinae</taxon>
        <taxon>Loxostege</taxon>
    </lineage>
</organism>
<dbReference type="AlphaFoldDB" id="A0ABD0TKE8"/>
<feature type="region of interest" description="Disordered" evidence="1">
    <location>
        <begin position="53"/>
        <end position="91"/>
    </location>
</feature>
<protein>
    <submittedName>
        <fullName evidence="2">Uncharacterized protein</fullName>
    </submittedName>
</protein>
<comment type="caution">
    <text evidence="2">The sequence shown here is derived from an EMBL/GenBank/DDBJ whole genome shotgun (WGS) entry which is preliminary data.</text>
</comment>
<gene>
    <name evidence="2" type="ORF">ABMA28_011763</name>
</gene>
<accession>A0ABD0TKE8</accession>
<evidence type="ECO:0000256" key="1">
    <source>
        <dbReference type="SAM" id="MobiDB-lite"/>
    </source>
</evidence>
<reference evidence="2 3" key="1">
    <citation type="submission" date="2024-06" db="EMBL/GenBank/DDBJ databases">
        <title>A chromosome-level genome assembly of beet webworm, Loxostege sticticalis.</title>
        <authorList>
            <person name="Zhang Y."/>
        </authorList>
    </citation>
    <scope>NUCLEOTIDE SEQUENCE [LARGE SCALE GENOMIC DNA]</scope>
    <source>
        <strain evidence="2">AQ028</strain>
        <tissue evidence="2">Male pupae</tissue>
    </source>
</reference>
<evidence type="ECO:0000313" key="2">
    <source>
        <dbReference type="EMBL" id="KAL0849824.1"/>
    </source>
</evidence>
<dbReference type="PANTHER" id="PTHR31511">
    <property type="entry name" value="PROTEIN CBG23764"/>
    <property type="match status" value="1"/>
</dbReference>
<sequence>MSDRKSVLFCEESEDLSTLMDSSDDTELVELCEIAECVECALEFFKEDSQIGRGIKRTHDNPDQNGEKRRRLRKPSTSRAPEQIHTPPSPDQNVMIECEVCKIPVKKRYLASHYRSTIHKNNAFRIHHSFPNVTLLETAFGKRIHTFRIKPISDNSIAKLKKYKANFIHQSKKLTNTFDFQTSNFIINESEDLTRFIGTLHETSLKNIISLDMNVYKFNPLRGSSYIDLHRIIRNNKAVINWALLSALYPAEKSSDRVTSYSTYEHELNYTGISFPMHNLSINVFGLEYNAVSKTNTIIFHKISLSCPYKFIISYKWK</sequence>
<dbReference type="Proteomes" id="UP001549921">
    <property type="component" value="Unassembled WGS sequence"/>
</dbReference>
<proteinExistence type="predicted"/>